<dbReference type="Proteomes" id="UP000053864">
    <property type="component" value="Unassembled WGS sequence"/>
</dbReference>
<dbReference type="VEuPathDB" id="FungiDB:PPTG_02682"/>
<feature type="region of interest" description="Disordered" evidence="1">
    <location>
        <begin position="115"/>
        <end position="172"/>
    </location>
</feature>
<evidence type="ECO:0000256" key="1">
    <source>
        <dbReference type="SAM" id="MobiDB-lite"/>
    </source>
</evidence>
<dbReference type="AlphaFoldDB" id="W2J924"/>
<organism evidence="2 3">
    <name type="scientific">Phytophthora nicotianae</name>
    <name type="common">Potato buckeye rot agent</name>
    <name type="synonym">Phytophthora parasitica</name>
    <dbReference type="NCBI Taxonomy" id="4792"/>
    <lineage>
        <taxon>Eukaryota</taxon>
        <taxon>Sar</taxon>
        <taxon>Stramenopiles</taxon>
        <taxon>Oomycota</taxon>
        <taxon>Peronosporomycetes</taxon>
        <taxon>Peronosporales</taxon>
        <taxon>Peronosporaceae</taxon>
        <taxon>Phytophthora</taxon>
    </lineage>
</organism>
<protein>
    <submittedName>
        <fullName evidence="2">Uncharacterized protein</fullName>
    </submittedName>
</protein>
<evidence type="ECO:0000313" key="3">
    <source>
        <dbReference type="Proteomes" id="UP000053864"/>
    </source>
</evidence>
<evidence type="ECO:0000313" key="2">
    <source>
        <dbReference type="EMBL" id="ETL42929.1"/>
    </source>
</evidence>
<gene>
    <name evidence="2" type="ORF">L916_06398</name>
</gene>
<dbReference type="VEuPathDB" id="FungiDB:PPTG_02683"/>
<sequence length="172" mass="18798">MMYRKSCGNPFIIPFSIIALRWFDQSRLSQQVLTEVAAPFVAKIYKAHSQAADGRLSEAEKYRRAQQALSHTSGELARIEDDAFASAMSQLGIMMTTRKEEQVIVEQVFFSKKKQHDTEASDANAATHGDSNDVPPTQVAGPSTRAAEMSTTAAQPPKLKLNGKSEGPGDLI</sequence>
<name>W2J924_PHYNI</name>
<proteinExistence type="predicted"/>
<accession>W2J924</accession>
<reference evidence="2 3" key="1">
    <citation type="submission" date="2013-11" db="EMBL/GenBank/DDBJ databases">
        <title>The Genome Sequence of Phytophthora parasitica CJ05E6.</title>
        <authorList>
            <consortium name="The Broad Institute Genomics Platform"/>
            <person name="Russ C."/>
            <person name="Tyler B."/>
            <person name="Panabieres F."/>
            <person name="Shan W."/>
            <person name="Tripathy S."/>
            <person name="Grunwald N."/>
            <person name="Machado M."/>
            <person name="Johnson C.S."/>
            <person name="Arredondo F."/>
            <person name="Hong C."/>
            <person name="Coffey M."/>
            <person name="Young S.K."/>
            <person name="Zeng Q."/>
            <person name="Gargeya S."/>
            <person name="Fitzgerald M."/>
            <person name="Abouelleil A."/>
            <person name="Alvarado L."/>
            <person name="Chapman S.B."/>
            <person name="Gainer-Dewar J."/>
            <person name="Goldberg J."/>
            <person name="Griggs A."/>
            <person name="Gujja S."/>
            <person name="Hansen M."/>
            <person name="Howarth C."/>
            <person name="Imamovic A."/>
            <person name="Ireland A."/>
            <person name="Larimer J."/>
            <person name="McCowan C."/>
            <person name="Murphy C."/>
            <person name="Pearson M."/>
            <person name="Poon T.W."/>
            <person name="Priest M."/>
            <person name="Roberts A."/>
            <person name="Saif S."/>
            <person name="Shea T."/>
            <person name="Sykes S."/>
            <person name="Wortman J."/>
            <person name="Nusbaum C."/>
            <person name="Birren B."/>
        </authorList>
    </citation>
    <scope>NUCLEOTIDE SEQUENCE [LARGE SCALE GENOMIC DNA]</scope>
    <source>
        <strain evidence="2 3">CJ05E6</strain>
    </source>
</reference>
<dbReference type="EMBL" id="KI672230">
    <property type="protein sequence ID" value="ETL42929.1"/>
    <property type="molecule type" value="Genomic_DNA"/>
</dbReference>